<feature type="domain" description="Gfo/Idh/MocA-like oxidoreductase N-terminal" evidence="3">
    <location>
        <begin position="4"/>
        <end position="120"/>
    </location>
</feature>
<dbReference type="InterPro" id="IPR050463">
    <property type="entry name" value="Gfo/Idh/MocA_oxidrdct_glycsds"/>
</dbReference>
<dbReference type="EMBL" id="SMLB01000020">
    <property type="protein sequence ID" value="TDD68457.1"/>
    <property type="molecule type" value="Genomic_DNA"/>
</dbReference>
<dbReference type="PANTHER" id="PTHR43818">
    <property type="entry name" value="BCDNA.GH03377"/>
    <property type="match status" value="1"/>
</dbReference>
<organism evidence="4 5">
    <name type="scientific">Jiangella aurantiaca</name>
    <dbReference type="NCBI Taxonomy" id="2530373"/>
    <lineage>
        <taxon>Bacteria</taxon>
        <taxon>Bacillati</taxon>
        <taxon>Actinomycetota</taxon>
        <taxon>Actinomycetes</taxon>
        <taxon>Jiangellales</taxon>
        <taxon>Jiangellaceae</taxon>
        <taxon>Jiangella</taxon>
    </lineage>
</organism>
<keyword evidence="1" id="KW-0560">Oxidoreductase</keyword>
<name>A0A4V2YSA2_9ACTN</name>
<dbReference type="SUPFAM" id="SSF55347">
    <property type="entry name" value="Glyceraldehyde-3-phosphate dehydrogenase-like, C-terminal domain"/>
    <property type="match status" value="1"/>
</dbReference>
<sequence>MPFSLGILGSGQFAGSLARLFRLHPEISEVYATDLIPERAKRLAEVAGLAGTMATYDELLRSPVDAVAIFTQRWTHGPLVVRALNAGKHVFSAVPMAVTAEEIAEIIDAVRATGLTYMMGETSYYNPATVFARQKLADGAFGRVFYAEGDYVHDMDLGFYEAYQYSGGDGWKATASYPPMLYPTHAVGGVLGAIPTHAVSVSCIGVPDTRGDGVFDRDVSMFDNDVSNATALFELADGGAMRTNEMRRVGYPSYLRESRFRFFGTEGSFEQLATVSVWQDKTGVTDVSELLETRPTLPADAPELAGLDPDLVAAFVSGHAKIHDHARLPEAFAGASNGHEGSHQFLVDDFARSVATGALPPVNAWAAARYTLPGIVAHESARRDGERLRIDDFGAPPASHPMSSGRP</sequence>
<dbReference type="GO" id="GO:0000166">
    <property type="term" value="F:nucleotide binding"/>
    <property type="evidence" value="ECO:0007669"/>
    <property type="project" value="InterPro"/>
</dbReference>
<evidence type="ECO:0000256" key="2">
    <source>
        <dbReference type="SAM" id="MobiDB-lite"/>
    </source>
</evidence>
<dbReference type="OrthoDB" id="103047at2"/>
<comment type="caution">
    <text evidence="4">The sequence shown here is derived from an EMBL/GenBank/DDBJ whole genome shotgun (WGS) entry which is preliminary data.</text>
</comment>
<dbReference type="Proteomes" id="UP000295217">
    <property type="component" value="Unassembled WGS sequence"/>
</dbReference>
<evidence type="ECO:0000313" key="5">
    <source>
        <dbReference type="Proteomes" id="UP000295217"/>
    </source>
</evidence>
<accession>A0A4V2YSA2</accession>
<dbReference type="Gene3D" id="3.30.360.10">
    <property type="entry name" value="Dihydrodipicolinate Reductase, domain 2"/>
    <property type="match status" value="1"/>
</dbReference>
<gene>
    <name evidence="4" type="ORF">E1262_15645</name>
</gene>
<reference evidence="4 5" key="1">
    <citation type="submission" date="2019-02" db="EMBL/GenBank/DDBJ databases">
        <title>Draft genome sequences of novel Actinobacteria.</title>
        <authorList>
            <person name="Sahin N."/>
            <person name="Ay H."/>
            <person name="Saygin H."/>
        </authorList>
    </citation>
    <scope>NUCLEOTIDE SEQUENCE [LARGE SCALE GENOMIC DNA]</scope>
    <source>
        <strain evidence="4 5">8K307</strain>
    </source>
</reference>
<dbReference type="AlphaFoldDB" id="A0A4V2YSA2"/>
<dbReference type="RefSeq" id="WP_132104072.1">
    <property type="nucleotide sequence ID" value="NZ_SMLB01000020.1"/>
</dbReference>
<evidence type="ECO:0000313" key="4">
    <source>
        <dbReference type="EMBL" id="TDD68457.1"/>
    </source>
</evidence>
<dbReference type="InterPro" id="IPR000683">
    <property type="entry name" value="Gfo/Idh/MocA-like_OxRdtase_N"/>
</dbReference>
<dbReference type="GO" id="GO:0016491">
    <property type="term" value="F:oxidoreductase activity"/>
    <property type="evidence" value="ECO:0007669"/>
    <property type="project" value="UniProtKB-KW"/>
</dbReference>
<dbReference type="PANTHER" id="PTHR43818:SF11">
    <property type="entry name" value="BCDNA.GH03377"/>
    <property type="match status" value="1"/>
</dbReference>
<dbReference type="InterPro" id="IPR036291">
    <property type="entry name" value="NAD(P)-bd_dom_sf"/>
</dbReference>
<dbReference type="Gene3D" id="3.40.50.720">
    <property type="entry name" value="NAD(P)-binding Rossmann-like Domain"/>
    <property type="match status" value="1"/>
</dbReference>
<proteinExistence type="predicted"/>
<feature type="region of interest" description="Disordered" evidence="2">
    <location>
        <begin position="387"/>
        <end position="407"/>
    </location>
</feature>
<keyword evidence="5" id="KW-1185">Reference proteome</keyword>
<dbReference type="Pfam" id="PF01408">
    <property type="entry name" value="GFO_IDH_MocA"/>
    <property type="match status" value="1"/>
</dbReference>
<evidence type="ECO:0000259" key="3">
    <source>
        <dbReference type="Pfam" id="PF01408"/>
    </source>
</evidence>
<protein>
    <submittedName>
        <fullName evidence="4">Gfo/Idh/MocA family oxidoreductase</fullName>
    </submittedName>
</protein>
<evidence type="ECO:0000256" key="1">
    <source>
        <dbReference type="ARBA" id="ARBA00023002"/>
    </source>
</evidence>
<dbReference type="SUPFAM" id="SSF51735">
    <property type="entry name" value="NAD(P)-binding Rossmann-fold domains"/>
    <property type="match status" value="1"/>
</dbReference>